<dbReference type="Proteomes" id="UP000235034">
    <property type="component" value="Unassembled WGS sequence"/>
</dbReference>
<proteinExistence type="predicted"/>
<reference evidence="2 3" key="1">
    <citation type="submission" date="2017-07" db="EMBL/GenBank/DDBJ databases">
        <title>Bifidobacterium novel species.</title>
        <authorList>
            <person name="Lugli G.A."/>
            <person name="Milani C."/>
            <person name="Duranti S."/>
            <person name="Mangifesta M."/>
        </authorList>
    </citation>
    <scope>NUCLEOTIDE SEQUENCE [LARGE SCALE GENOMIC DNA]</scope>
    <source>
        <strain evidence="2 3">77</strain>
    </source>
</reference>
<sequence>MSRQPSSETRALVLGRDEHRCQLCETYLRPGQWPGVSIHHRLLRSQGAGCAELHEASNLVSLCGTGTTGCHGWVHSHIERAKALGYLIPATDPRPPHEAPVYTSRHGWQLLDTDGQATPCPPPDRQPRRIPDPKEG</sequence>
<dbReference type="AlphaFoldDB" id="A0A2N5IVM5"/>
<evidence type="ECO:0000256" key="1">
    <source>
        <dbReference type="SAM" id="MobiDB-lite"/>
    </source>
</evidence>
<keyword evidence="3" id="KW-1185">Reference proteome</keyword>
<dbReference type="RefSeq" id="WP_101623241.1">
    <property type="nucleotide sequence ID" value="NZ_NMWT01000036.1"/>
</dbReference>
<evidence type="ECO:0000313" key="2">
    <source>
        <dbReference type="EMBL" id="PLS26010.1"/>
    </source>
</evidence>
<keyword evidence="2" id="KW-0436">Ligase</keyword>
<feature type="compositionally biased region" description="Basic and acidic residues" evidence="1">
    <location>
        <begin position="125"/>
        <end position="136"/>
    </location>
</feature>
<name>A0A2N5IVM5_9BIFI</name>
<comment type="caution">
    <text evidence="2">The sequence shown here is derived from an EMBL/GenBank/DDBJ whole genome shotgun (WGS) entry which is preliminary data.</text>
</comment>
<evidence type="ECO:0000313" key="3">
    <source>
        <dbReference type="Proteomes" id="UP000235034"/>
    </source>
</evidence>
<organism evidence="2 3">
    <name type="scientific">Bifidobacterium parmae</name>
    <dbReference type="NCBI Taxonomy" id="361854"/>
    <lineage>
        <taxon>Bacteria</taxon>
        <taxon>Bacillati</taxon>
        <taxon>Actinomycetota</taxon>
        <taxon>Actinomycetes</taxon>
        <taxon>Bifidobacteriales</taxon>
        <taxon>Bifidobacteriaceae</taxon>
        <taxon>Bifidobacterium</taxon>
    </lineage>
</organism>
<dbReference type="GO" id="GO:0004812">
    <property type="term" value="F:aminoacyl-tRNA ligase activity"/>
    <property type="evidence" value="ECO:0007669"/>
    <property type="project" value="UniProtKB-KW"/>
</dbReference>
<protein>
    <submittedName>
        <fullName evidence="2">Leucyl-tRNA synthetase</fullName>
    </submittedName>
</protein>
<dbReference type="EMBL" id="NMWT01000036">
    <property type="protein sequence ID" value="PLS26010.1"/>
    <property type="molecule type" value="Genomic_DNA"/>
</dbReference>
<accession>A0A2N5IVM5</accession>
<feature type="region of interest" description="Disordered" evidence="1">
    <location>
        <begin position="107"/>
        <end position="136"/>
    </location>
</feature>
<gene>
    <name evidence="2" type="ORF">Uis4E_2185</name>
</gene>
<keyword evidence="2" id="KW-0030">Aminoacyl-tRNA synthetase</keyword>
<dbReference type="OrthoDB" id="5124189at2"/>